<reference evidence="4 5" key="1">
    <citation type="submission" date="2017-09" db="EMBL/GenBank/DDBJ databases">
        <title>Depth-based differentiation of microbial function through sediment-hosted aquifers and enrichment of novel symbionts in the deep terrestrial subsurface.</title>
        <authorList>
            <person name="Probst A.J."/>
            <person name="Ladd B."/>
            <person name="Jarett J.K."/>
            <person name="Geller-Mcgrath D.E."/>
            <person name="Sieber C.M."/>
            <person name="Emerson J.B."/>
            <person name="Anantharaman K."/>
            <person name="Thomas B.C."/>
            <person name="Malmstrom R."/>
            <person name="Stieglmeier M."/>
            <person name="Klingl A."/>
            <person name="Woyke T."/>
            <person name="Ryan C.M."/>
            <person name="Banfield J.F."/>
        </authorList>
    </citation>
    <scope>NUCLEOTIDE SEQUENCE [LARGE SCALE GENOMIC DNA]</scope>
    <source>
        <strain evidence="4">CG11_big_fil_rev_8_21_14_0_20_45_26</strain>
    </source>
</reference>
<dbReference type="GO" id="GO:0005576">
    <property type="term" value="C:extracellular region"/>
    <property type="evidence" value="ECO:0007669"/>
    <property type="project" value="UniProtKB-SubCell"/>
</dbReference>
<sequence>MNALKSVDLRQGNGLCLLIHCLKKKSDPPPPFHSNLFIPLEALELLVQQLLESGYQFTLPGVLLQSNRPQCSITFDDGYYNNHLFLPLAEKYRIPFLVFPNSYNIQNNMPFIWDLWKSKKSEEWPFTSVDYKGLYEDVLPEERKQLLNDQYRPFTFDELKKLAQNRFVRLGAHGHTHQPFVDAYASQFHQEIDQNLNFLGTVTDSPIEDFAFPCGLYTPHAMRQAQQEFKRVYTISGGPWHLNQKVVHRISLENSDERGTLEQQIIRSLVWWNQLKKRINMMAYTQPGLKPLIHAAKAIKSRF</sequence>
<protein>
    <recommendedName>
        <fullName evidence="3">NodB homology domain-containing protein</fullName>
    </recommendedName>
</protein>
<keyword evidence="2" id="KW-0732">Signal</keyword>
<name>A0A2H0LLE0_9BACT</name>
<dbReference type="SUPFAM" id="SSF88713">
    <property type="entry name" value="Glycoside hydrolase/deacetylase"/>
    <property type="match status" value="1"/>
</dbReference>
<evidence type="ECO:0000256" key="1">
    <source>
        <dbReference type="ARBA" id="ARBA00004613"/>
    </source>
</evidence>
<dbReference type="CDD" id="cd10918">
    <property type="entry name" value="CE4_NodB_like_5s_6s"/>
    <property type="match status" value="1"/>
</dbReference>
<evidence type="ECO:0000259" key="3">
    <source>
        <dbReference type="Pfam" id="PF01522"/>
    </source>
</evidence>
<comment type="subcellular location">
    <subcellularLocation>
        <location evidence="1">Secreted</location>
    </subcellularLocation>
</comment>
<dbReference type="PANTHER" id="PTHR34216">
    <property type="match status" value="1"/>
</dbReference>
<gene>
    <name evidence="4" type="ORF">COV74_09735</name>
</gene>
<proteinExistence type="predicted"/>
<dbReference type="InterPro" id="IPR011330">
    <property type="entry name" value="Glyco_hydro/deAcase_b/a-brl"/>
</dbReference>
<dbReference type="Proteomes" id="UP000230859">
    <property type="component" value="Unassembled WGS sequence"/>
</dbReference>
<feature type="domain" description="NodB homology" evidence="3">
    <location>
        <begin position="68"/>
        <end position="226"/>
    </location>
</feature>
<dbReference type="PANTHER" id="PTHR34216:SF3">
    <property type="entry name" value="POLY-BETA-1,6-N-ACETYL-D-GLUCOSAMINE N-DEACETYLASE"/>
    <property type="match status" value="1"/>
</dbReference>
<dbReference type="Gene3D" id="3.20.20.370">
    <property type="entry name" value="Glycoside hydrolase/deacetylase"/>
    <property type="match status" value="1"/>
</dbReference>
<dbReference type="InterPro" id="IPR002509">
    <property type="entry name" value="NODB_dom"/>
</dbReference>
<accession>A0A2H0LLE0</accession>
<dbReference type="GO" id="GO:0016810">
    <property type="term" value="F:hydrolase activity, acting on carbon-nitrogen (but not peptide) bonds"/>
    <property type="evidence" value="ECO:0007669"/>
    <property type="project" value="InterPro"/>
</dbReference>
<dbReference type="EMBL" id="PCVY01000072">
    <property type="protein sequence ID" value="PIQ85230.1"/>
    <property type="molecule type" value="Genomic_DNA"/>
</dbReference>
<dbReference type="Pfam" id="PF01522">
    <property type="entry name" value="Polysacc_deac_1"/>
    <property type="match status" value="1"/>
</dbReference>
<comment type="caution">
    <text evidence="4">The sequence shown here is derived from an EMBL/GenBank/DDBJ whole genome shotgun (WGS) entry which is preliminary data.</text>
</comment>
<dbReference type="InterPro" id="IPR051398">
    <property type="entry name" value="Polysacch_Deacetylase"/>
</dbReference>
<evidence type="ECO:0000313" key="4">
    <source>
        <dbReference type="EMBL" id="PIQ85230.1"/>
    </source>
</evidence>
<evidence type="ECO:0000313" key="5">
    <source>
        <dbReference type="Proteomes" id="UP000230859"/>
    </source>
</evidence>
<dbReference type="GO" id="GO:0005975">
    <property type="term" value="P:carbohydrate metabolic process"/>
    <property type="evidence" value="ECO:0007669"/>
    <property type="project" value="InterPro"/>
</dbReference>
<dbReference type="AlphaFoldDB" id="A0A2H0LLE0"/>
<organism evidence="4 5">
    <name type="scientific">Candidatus Abzuiibacterium crystallinum</name>
    <dbReference type="NCBI Taxonomy" id="1974748"/>
    <lineage>
        <taxon>Bacteria</taxon>
        <taxon>Pseudomonadati</taxon>
        <taxon>Candidatus Omnitrophota</taxon>
        <taxon>Candidatus Abzuiibacterium</taxon>
    </lineage>
</organism>
<evidence type="ECO:0000256" key="2">
    <source>
        <dbReference type="ARBA" id="ARBA00022729"/>
    </source>
</evidence>